<dbReference type="EMBL" id="LPVJ01000071">
    <property type="protein sequence ID" value="KUO94660.1"/>
    <property type="molecule type" value="Genomic_DNA"/>
</dbReference>
<sequence>MVILKTQSQIEKMAKAGKILATCHKELAKRIAPGVTTLEIDRFVENFLEKHECTAEQKGYMGYPFATCASVNDVICHGFPARRPLKNGDLVTIDMVVNHKGWLADSAWTYEVGTVTPEVHRLIQVTKEALYIGIEKAVIGNRLGDIGYAIQSYAEAQGFAVVRDYTGHGIGQKMHESPTVLHYGEPGKGLRLKEGMVITIEPMINAGTYKAKVDADGWTVRTVDGSLSAQFEHTIAITSEGPMILTKQ</sequence>
<dbReference type="PANTHER" id="PTHR43330:SF17">
    <property type="entry name" value="METHIONINE AMINOPEPTIDASE"/>
    <property type="match status" value="1"/>
</dbReference>
<dbReference type="SUPFAM" id="SSF55920">
    <property type="entry name" value="Creatinase/aminopeptidase"/>
    <property type="match status" value="1"/>
</dbReference>
<evidence type="ECO:0000313" key="9">
    <source>
        <dbReference type="EMBL" id="KUO94660.1"/>
    </source>
</evidence>
<dbReference type="PROSITE" id="PS00680">
    <property type="entry name" value="MAP_1"/>
    <property type="match status" value="1"/>
</dbReference>
<feature type="binding site" evidence="6">
    <location>
        <position position="168"/>
    </location>
    <ligand>
        <name>a divalent metal cation</name>
        <dbReference type="ChEBI" id="CHEBI:60240"/>
        <label>2</label>
        <note>catalytic</note>
    </ligand>
</feature>
<feature type="binding site" evidence="6">
    <location>
        <position position="94"/>
    </location>
    <ligand>
        <name>a divalent metal cation</name>
        <dbReference type="ChEBI" id="CHEBI:60240"/>
        <label>1</label>
    </ligand>
</feature>
<comment type="cofactor">
    <cofactor evidence="6">
        <name>Co(2+)</name>
        <dbReference type="ChEBI" id="CHEBI:48828"/>
    </cofactor>
    <cofactor evidence="6">
        <name>Zn(2+)</name>
        <dbReference type="ChEBI" id="CHEBI:29105"/>
    </cofactor>
    <cofactor evidence="6">
        <name>Mn(2+)</name>
        <dbReference type="ChEBI" id="CHEBI:29035"/>
    </cofactor>
    <cofactor evidence="6">
        <name>Fe(2+)</name>
        <dbReference type="ChEBI" id="CHEBI:29033"/>
    </cofactor>
    <text evidence="6">Binds 2 divalent metal cations per subunit. Has a high-affinity and a low affinity metal-binding site. The true nature of the physiological cofactor is under debate. The enzyme is active with cobalt, zinc, manganese or divalent iron ions. Most likely, methionine aminopeptidases function as mononuclear Fe(2+)-metalloproteases under physiological conditions, and the catalytically relevant metal-binding site has been assigned to the histidine-containing high-affinity site.</text>
</comment>
<dbReference type="GO" id="GO:0006508">
    <property type="term" value="P:proteolysis"/>
    <property type="evidence" value="ECO:0007669"/>
    <property type="project" value="UniProtKB-KW"/>
</dbReference>
<keyword evidence="2 6" id="KW-0031">Aminopeptidase</keyword>
<evidence type="ECO:0000259" key="8">
    <source>
        <dbReference type="Pfam" id="PF00557"/>
    </source>
</evidence>
<dbReference type="InterPro" id="IPR036005">
    <property type="entry name" value="Creatinase/aminopeptidase-like"/>
</dbReference>
<dbReference type="NCBIfam" id="TIGR00500">
    <property type="entry name" value="met_pdase_I"/>
    <property type="match status" value="1"/>
</dbReference>
<keyword evidence="4 6" id="KW-0479">Metal-binding</keyword>
<feature type="binding site" evidence="6">
    <location>
        <position position="105"/>
    </location>
    <ligand>
        <name>a divalent metal cation</name>
        <dbReference type="ChEBI" id="CHEBI:60240"/>
        <label>1</label>
    </ligand>
</feature>
<feature type="binding site" evidence="6">
    <location>
        <position position="232"/>
    </location>
    <ligand>
        <name>a divalent metal cation</name>
        <dbReference type="ChEBI" id="CHEBI:60240"/>
        <label>1</label>
    </ligand>
</feature>
<evidence type="ECO:0000256" key="6">
    <source>
        <dbReference type="HAMAP-Rule" id="MF_01974"/>
    </source>
</evidence>
<dbReference type="GO" id="GO:0070006">
    <property type="term" value="F:metalloaminopeptidase activity"/>
    <property type="evidence" value="ECO:0007669"/>
    <property type="project" value="UniProtKB-UniRule"/>
</dbReference>
<feature type="binding site" evidence="6">
    <location>
        <position position="232"/>
    </location>
    <ligand>
        <name>a divalent metal cation</name>
        <dbReference type="ChEBI" id="CHEBI:60240"/>
        <label>2</label>
        <note>catalytic</note>
    </ligand>
</feature>
<feature type="binding site" evidence="6">
    <location>
        <position position="201"/>
    </location>
    <ligand>
        <name>a divalent metal cation</name>
        <dbReference type="ChEBI" id="CHEBI:60240"/>
        <label>2</label>
        <note>catalytic</note>
    </ligand>
</feature>
<dbReference type="HAMAP" id="MF_01974">
    <property type="entry name" value="MetAP_1"/>
    <property type="match status" value="1"/>
</dbReference>
<proteinExistence type="inferred from homology"/>
<dbReference type="Gene3D" id="3.90.230.10">
    <property type="entry name" value="Creatinase/methionine aminopeptidase superfamily"/>
    <property type="match status" value="1"/>
</dbReference>
<gene>
    <name evidence="6" type="primary">map</name>
    <name evidence="9" type="ORF">ATW55_01985</name>
</gene>
<dbReference type="OrthoDB" id="9802055at2"/>
<dbReference type="PRINTS" id="PR00599">
    <property type="entry name" value="MAPEPTIDASE"/>
</dbReference>
<dbReference type="InterPro" id="IPR002467">
    <property type="entry name" value="Pept_M24A_MAP1"/>
</dbReference>
<comment type="function">
    <text evidence="1 6">Removes the N-terminal methionine from nascent proteins. The N-terminal methionine is often cleaved when the second residue in the primary sequence is small and uncharged (Met-Ala-, Cys, Gly, Pro, Ser, Thr, or Val). Requires deformylation of the N(alpha)-formylated initiator methionine before it can be hydrolyzed.</text>
</comment>
<evidence type="ECO:0000256" key="5">
    <source>
        <dbReference type="ARBA" id="ARBA00022801"/>
    </source>
</evidence>
<evidence type="ECO:0000256" key="2">
    <source>
        <dbReference type="ARBA" id="ARBA00022438"/>
    </source>
</evidence>
<comment type="catalytic activity">
    <reaction evidence="6 7">
        <text>Release of N-terminal amino acids, preferentially methionine, from peptides and arylamides.</text>
        <dbReference type="EC" id="3.4.11.18"/>
    </reaction>
</comment>
<dbReference type="RefSeq" id="WP_067719967.1">
    <property type="nucleotide sequence ID" value="NZ_LPVJ01000071.1"/>
</dbReference>
<comment type="caution">
    <text evidence="9">The sequence shown here is derived from an EMBL/GenBank/DDBJ whole genome shotgun (WGS) entry which is preliminary data.</text>
</comment>
<dbReference type="EC" id="3.4.11.18" evidence="6 7"/>
<feature type="binding site" evidence="6">
    <location>
        <position position="105"/>
    </location>
    <ligand>
        <name>a divalent metal cation</name>
        <dbReference type="ChEBI" id="CHEBI:60240"/>
        <label>2</label>
        <note>catalytic</note>
    </ligand>
</feature>
<feature type="domain" description="Peptidase M24" evidence="8">
    <location>
        <begin position="11"/>
        <end position="238"/>
    </location>
</feature>
<evidence type="ECO:0000256" key="4">
    <source>
        <dbReference type="ARBA" id="ARBA00022723"/>
    </source>
</evidence>
<evidence type="ECO:0000256" key="7">
    <source>
        <dbReference type="RuleBase" id="RU003653"/>
    </source>
</evidence>
<evidence type="ECO:0000256" key="1">
    <source>
        <dbReference type="ARBA" id="ARBA00002521"/>
    </source>
</evidence>
<feature type="binding site" evidence="6">
    <location>
        <position position="175"/>
    </location>
    <ligand>
        <name>substrate</name>
    </ligand>
</feature>
<comment type="subunit">
    <text evidence="6">Monomer.</text>
</comment>
<dbReference type="Pfam" id="PF00557">
    <property type="entry name" value="Peptidase_M24"/>
    <property type="match status" value="1"/>
</dbReference>
<keyword evidence="3 6" id="KW-0645">Protease</keyword>
<dbReference type="CDD" id="cd01086">
    <property type="entry name" value="MetAP1"/>
    <property type="match status" value="1"/>
</dbReference>
<dbReference type="GO" id="GO:0004239">
    <property type="term" value="F:initiator methionyl aminopeptidase activity"/>
    <property type="evidence" value="ECO:0007669"/>
    <property type="project" value="UniProtKB-UniRule"/>
</dbReference>
<dbReference type="GO" id="GO:0005829">
    <property type="term" value="C:cytosol"/>
    <property type="evidence" value="ECO:0007669"/>
    <property type="project" value="TreeGrafter"/>
</dbReference>
<keyword evidence="10" id="KW-1185">Reference proteome</keyword>
<dbReference type="Proteomes" id="UP000053557">
    <property type="component" value="Unassembled WGS sequence"/>
</dbReference>
<accession>A0A101XNJ9</accession>
<comment type="similarity">
    <text evidence="6">Belongs to the peptidase M24A family. Methionine aminopeptidase type 1 subfamily.</text>
</comment>
<name>A0A101XNJ9_9BACL</name>
<reference evidence="9 10" key="1">
    <citation type="submission" date="2015-12" db="EMBL/GenBank/DDBJ databases">
        <title>Draft genome sequence of Acidibacillus ferrooxidans ITV001, isolated from a chalcopyrite acid mine drainage site in Brazil.</title>
        <authorList>
            <person name="Dall'Agnol H."/>
            <person name="Nancucheo I."/>
            <person name="Johnson B."/>
            <person name="Oliveira R."/>
            <person name="Leite L."/>
            <person name="Pylro V."/>
            <person name="Nunes G.L."/>
            <person name="Tzotzos G."/>
            <person name="Fernandes G.R."/>
            <person name="Dutra J."/>
            <person name="Orellana S.C."/>
            <person name="Oliveira G."/>
        </authorList>
    </citation>
    <scope>NUCLEOTIDE SEQUENCE [LARGE SCALE GENOMIC DNA]</scope>
    <source>
        <strain evidence="10">ITV01</strain>
    </source>
</reference>
<dbReference type="GO" id="GO:0046872">
    <property type="term" value="F:metal ion binding"/>
    <property type="evidence" value="ECO:0007669"/>
    <property type="project" value="UniProtKB-UniRule"/>
</dbReference>
<feature type="binding site" evidence="6">
    <location>
        <position position="77"/>
    </location>
    <ligand>
        <name>substrate</name>
    </ligand>
</feature>
<dbReference type="InterPro" id="IPR001714">
    <property type="entry name" value="Pept_M24_MAP"/>
</dbReference>
<organism evidence="9 10">
    <name type="scientific">Ferroacidibacillus organovorans</name>
    <dbReference type="NCBI Taxonomy" id="1765683"/>
    <lineage>
        <taxon>Bacteria</taxon>
        <taxon>Bacillati</taxon>
        <taxon>Bacillota</taxon>
        <taxon>Bacilli</taxon>
        <taxon>Bacillales</taxon>
        <taxon>Alicyclobacillaceae</taxon>
        <taxon>Ferroacidibacillus</taxon>
    </lineage>
</organism>
<evidence type="ECO:0000256" key="3">
    <source>
        <dbReference type="ARBA" id="ARBA00022670"/>
    </source>
</evidence>
<dbReference type="AlphaFoldDB" id="A0A101XNJ9"/>
<protein>
    <recommendedName>
        <fullName evidence="6 7">Methionine aminopeptidase</fullName>
        <shortName evidence="6">MAP</shortName>
        <shortName evidence="6">MetAP</shortName>
        <ecNumber evidence="6 7">3.4.11.18</ecNumber>
    </recommendedName>
    <alternativeName>
        <fullName evidence="6">Peptidase M</fullName>
    </alternativeName>
</protein>
<dbReference type="PANTHER" id="PTHR43330">
    <property type="entry name" value="METHIONINE AMINOPEPTIDASE"/>
    <property type="match status" value="1"/>
</dbReference>
<evidence type="ECO:0000313" key="10">
    <source>
        <dbReference type="Proteomes" id="UP000053557"/>
    </source>
</evidence>
<keyword evidence="5 6" id="KW-0378">Hydrolase</keyword>
<dbReference type="InterPro" id="IPR000994">
    <property type="entry name" value="Pept_M24"/>
</dbReference>